<dbReference type="EMBL" id="JAUEPS010000009">
    <property type="protein sequence ID" value="KAK0462611.1"/>
    <property type="molecule type" value="Genomic_DNA"/>
</dbReference>
<comment type="subcellular location">
    <subcellularLocation>
        <location evidence="1">Membrane</location>
    </subcellularLocation>
</comment>
<evidence type="ECO:0000256" key="5">
    <source>
        <dbReference type="ARBA" id="ARBA00023136"/>
    </source>
</evidence>
<sequence length="477" mass="51541">MAIRIVERDDGGRLHYIDIIDDEVRVSLLLLLSGLSPVKITVKADSGGSKPLPFAAILSKVFLPAGYPDSVTPVVCRYQVFNALQAFCSSLASLLSSRAVLEGFGVGDPSASATNALLLSVVLDFFSRMTTIVSAYFIGTSLVPESKTYRFLADILNDGAIVLETLIPIFVAASKHGLPSLRVPALCLSASLRSLCGVAAGGSKAAISLHFATPVSGKGDLGDLNAKDASKETVLALMGMLIGTLIVPHITTPTSTYTMLFTLVSLHLALNYYGVRGLALRTLNRQRASFLWSTFRQTKNVPSPTEVSKNEDIFANSSILKDVTTERVLGSCTFASNGFGHILATGHGIPPFDLFKTEQYVLWFDRTCTSNSGKELRGSVLHMYIVLKKGHGALDHLKAWVHAYEVGKLLAEYPETTDPTTALCVSYASVVEHLPLFLTELAEKTWIVEEGGLVTTLPRKLLVEADVTFDGERRKDQ</sequence>
<dbReference type="PANTHER" id="PTHR12770">
    <property type="entry name" value="RUS1 FAMILY PROTEIN C16ORF58"/>
    <property type="match status" value="1"/>
</dbReference>
<evidence type="ECO:0000256" key="2">
    <source>
        <dbReference type="ARBA" id="ARBA00007558"/>
    </source>
</evidence>
<dbReference type="PANTHER" id="PTHR12770:SF31">
    <property type="entry name" value="RUS FAMILY MEMBER 1"/>
    <property type="match status" value="1"/>
</dbReference>
<keyword evidence="3 6" id="KW-0812">Transmembrane</keyword>
<evidence type="ECO:0000313" key="9">
    <source>
        <dbReference type="Proteomes" id="UP001175211"/>
    </source>
</evidence>
<dbReference type="Proteomes" id="UP001175211">
    <property type="component" value="Unassembled WGS sequence"/>
</dbReference>
<comment type="similarity">
    <text evidence="2">Belongs to the RUS1 family.</text>
</comment>
<evidence type="ECO:0000256" key="4">
    <source>
        <dbReference type="ARBA" id="ARBA00022989"/>
    </source>
</evidence>
<proteinExistence type="inferred from homology"/>
<dbReference type="InterPro" id="IPR006968">
    <property type="entry name" value="RUS_fam"/>
</dbReference>
<keyword evidence="9" id="KW-1185">Reference proteome</keyword>
<dbReference type="RefSeq" id="XP_060334223.1">
    <property type="nucleotide sequence ID" value="XM_060467288.1"/>
</dbReference>
<evidence type="ECO:0000256" key="3">
    <source>
        <dbReference type="ARBA" id="ARBA00022692"/>
    </source>
</evidence>
<protein>
    <submittedName>
        <fullName evidence="8">Vitamin B6 photo-protection and homoeostasis-domain-containing protein</fullName>
    </submittedName>
</protein>
<keyword evidence="5 6" id="KW-0472">Membrane</keyword>
<accession>A0AA39T3V3</accession>
<keyword evidence="4 6" id="KW-1133">Transmembrane helix</keyword>
<comment type="caution">
    <text evidence="8">The sequence shown here is derived from an EMBL/GenBank/DDBJ whole genome shotgun (WGS) entry which is preliminary data.</text>
</comment>
<dbReference type="GO" id="GO:0016020">
    <property type="term" value="C:membrane"/>
    <property type="evidence" value="ECO:0007669"/>
    <property type="project" value="UniProtKB-SubCell"/>
</dbReference>
<evidence type="ECO:0000259" key="7">
    <source>
        <dbReference type="Pfam" id="PF04884"/>
    </source>
</evidence>
<reference evidence="8" key="1">
    <citation type="submission" date="2023-06" db="EMBL/GenBank/DDBJ databases">
        <authorList>
            <consortium name="Lawrence Berkeley National Laboratory"/>
            <person name="Ahrendt S."/>
            <person name="Sahu N."/>
            <person name="Indic B."/>
            <person name="Wong-Bajracharya J."/>
            <person name="Merenyi Z."/>
            <person name="Ke H.-M."/>
            <person name="Monk M."/>
            <person name="Kocsube S."/>
            <person name="Drula E."/>
            <person name="Lipzen A."/>
            <person name="Balint B."/>
            <person name="Henrissat B."/>
            <person name="Andreopoulos B."/>
            <person name="Martin F.M."/>
            <person name="Harder C.B."/>
            <person name="Rigling D."/>
            <person name="Ford K.L."/>
            <person name="Foster G.D."/>
            <person name="Pangilinan J."/>
            <person name="Papanicolaou A."/>
            <person name="Barry K."/>
            <person name="LaButti K."/>
            <person name="Viragh M."/>
            <person name="Koriabine M."/>
            <person name="Yan M."/>
            <person name="Riley R."/>
            <person name="Champramary S."/>
            <person name="Plett K.L."/>
            <person name="Tsai I.J."/>
            <person name="Slot J."/>
            <person name="Sipos G."/>
            <person name="Plett J."/>
            <person name="Nagy L.G."/>
            <person name="Grigoriev I.V."/>
        </authorList>
    </citation>
    <scope>NUCLEOTIDE SEQUENCE</scope>
    <source>
        <strain evidence="8">CCBAS 213</strain>
    </source>
</reference>
<evidence type="ECO:0000256" key="1">
    <source>
        <dbReference type="ARBA" id="ARBA00004370"/>
    </source>
</evidence>
<feature type="domain" description="Protein root UVB sensitive/RUS" evidence="7">
    <location>
        <begin position="55"/>
        <end position="298"/>
    </location>
</feature>
<dbReference type="Pfam" id="PF04884">
    <property type="entry name" value="UVB_sens_prot"/>
    <property type="match status" value="1"/>
</dbReference>
<organism evidence="8 9">
    <name type="scientific">Armillaria tabescens</name>
    <name type="common">Ringless honey mushroom</name>
    <name type="synonym">Agaricus tabescens</name>
    <dbReference type="NCBI Taxonomy" id="1929756"/>
    <lineage>
        <taxon>Eukaryota</taxon>
        <taxon>Fungi</taxon>
        <taxon>Dikarya</taxon>
        <taxon>Basidiomycota</taxon>
        <taxon>Agaricomycotina</taxon>
        <taxon>Agaricomycetes</taxon>
        <taxon>Agaricomycetidae</taxon>
        <taxon>Agaricales</taxon>
        <taxon>Marasmiineae</taxon>
        <taxon>Physalacriaceae</taxon>
        <taxon>Desarmillaria</taxon>
    </lineage>
</organism>
<evidence type="ECO:0000256" key="6">
    <source>
        <dbReference type="SAM" id="Phobius"/>
    </source>
</evidence>
<gene>
    <name evidence="8" type="ORF">EV420DRAFT_1265681</name>
</gene>
<feature type="transmembrane region" description="Helical" evidence="6">
    <location>
        <begin position="234"/>
        <end position="251"/>
    </location>
</feature>
<name>A0AA39T3V3_ARMTA</name>
<dbReference type="AlphaFoldDB" id="A0AA39T3V3"/>
<dbReference type="GeneID" id="85350836"/>
<evidence type="ECO:0000313" key="8">
    <source>
        <dbReference type="EMBL" id="KAK0462611.1"/>
    </source>
</evidence>
<feature type="transmembrane region" description="Helical" evidence="6">
    <location>
        <begin position="257"/>
        <end position="275"/>
    </location>
</feature>
<dbReference type="InterPro" id="IPR054549">
    <property type="entry name" value="UVB_sens_RUS_dom"/>
</dbReference>